<dbReference type="ExpressionAtlas" id="Q9S9X2">
    <property type="expression patterns" value="baseline"/>
</dbReference>
<reference evidence="2" key="2">
    <citation type="submission" date="1999-05" db="EMBL/GenBank/DDBJ databases">
        <title>The A. thaliana Genome Sequencing Project.</title>
        <authorList>
            <person name="WashU"/>
        </authorList>
    </citation>
    <scope>NUCLEOTIDE SEQUENCE</scope>
</reference>
<dbReference type="PANTHER" id="PTHR47165:SF4">
    <property type="entry name" value="OS03G0429900 PROTEIN"/>
    <property type="match status" value="1"/>
</dbReference>
<dbReference type="iPTMnet" id="Q9S9X2"/>
<dbReference type="SUPFAM" id="SSF50249">
    <property type="entry name" value="Nucleic acid-binding proteins"/>
    <property type="match status" value="2"/>
</dbReference>
<feature type="domain" description="Replication protein A 70 kDa DNA-binding subunit B/D first OB fold" evidence="1">
    <location>
        <begin position="4"/>
        <end position="104"/>
    </location>
</feature>
<reference evidence="3" key="5">
    <citation type="submission" date="2000-03" db="EMBL/GenBank/DDBJ databases">
        <authorList>
            <person name="EU Arabidopsis sequencing project"/>
        </authorList>
    </citation>
    <scope>NUCLEOTIDE SEQUENCE</scope>
</reference>
<dbReference type="PANTHER" id="PTHR47165">
    <property type="entry name" value="OS03G0429900 PROTEIN"/>
    <property type="match status" value="1"/>
</dbReference>
<protein>
    <submittedName>
        <fullName evidence="3">AT4g07430 protein</fullName>
    </submittedName>
    <submittedName>
        <fullName evidence="2">F28D6.17 protein</fullName>
    </submittedName>
</protein>
<dbReference type="EMBL" id="AF147262">
    <property type="protein sequence ID" value="AAD48949.1"/>
    <property type="molecule type" value="Genomic_DNA"/>
</dbReference>
<dbReference type="EMBL" id="AL161505">
    <property type="protein sequence ID" value="CAB81113.1"/>
    <property type="molecule type" value="Genomic_DNA"/>
</dbReference>
<reference key="1">
    <citation type="journal article" date="1999" name="Nature">
        <title>Sequence and analysis of chromosome 4 of the plant Arabidopsis thaliana.</title>
        <authorList>
            <consortium name="EU"/>
            <consortium name="CSHL and WU Arabidopsis Sequencing Project"/>
            <person name="Mayer K."/>
            <person name="Schuller C."/>
            <person name="Wambutt R."/>
            <person name="Murphy G."/>
            <person name="Volckaert G."/>
            <person name="Pohl T."/>
            <person name="Dusterhoft A."/>
            <person name="Stiekema W."/>
            <person name="Entian K.D."/>
            <person name="Terryn N."/>
            <person name="Harris B."/>
            <person name="Ansorge W."/>
            <person name="Brandt P."/>
            <person name="Grivell L."/>
            <person name="Rieger M."/>
            <person name="Weichselgartner M."/>
            <person name="de Simone V."/>
            <person name="Obermaier B."/>
            <person name="Mache R."/>
            <person name="Muller M."/>
            <person name="Kreis M."/>
            <person name="Delseny M."/>
            <person name="Puigdomenech P."/>
            <person name="Watson M."/>
            <person name="Schmidtheini T."/>
            <person name="Reichert B."/>
            <person name="Portatelle D."/>
            <person name="Perez-Alonso M."/>
            <person name="Boutry M."/>
            <person name="Bancroft I."/>
            <person name="Vos P."/>
            <person name="Hoheisel J."/>
            <person name="Zimmermann W."/>
            <person name="Wedler H."/>
            <person name="Ridley P."/>
            <person name="Langham S.A."/>
            <person name="McCullagh B."/>
            <person name="Bilham L."/>
            <person name="Robben J."/>
            <person name="Van der Schueren J."/>
            <person name="Grymonprez B."/>
            <person name="Chuang Y.J."/>
            <person name="Vandenbussche F."/>
            <person name="Braeken M."/>
            <person name="Weltjens I."/>
            <person name="Voet M."/>
            <person name="Bastiaens I."/>
            <person name="Aert R."/>
            <person name="Defoor E."/>
            <person name="Weitzenegger T."/>
            <person name="Bothe G."/>
            <person name="Ramsperger U."/>
            <person name="Hilbert H."/>
            <person name="Braun M."/>
            <person name="Holzer E."/>
            <person name="Brandt A."/>
            <person name="Peters S."/>
            <person name="van Staveren M."/>
            <person name="Dirske W."/>
            <person name="Mooijman P."/>
            <person name="Klein Lankhorst R."/>
            <person name="Rose M."/>
            <person name="Hauf J."/>
            <person name="Kotter P."/>
            <person name="Berneiser S."/>
            <person name="Hempel S."/>
            <person name="Feldpausch M."/>
            <person name="Lamberth S."/>
            <person name="Van den Daele H."/>
            <person name="De Keyser A."/>
            <person name="Buysshaert C."/>
            <person name="Gielen J."/>
            <person name="Villarroel R."/>
            <person name="De Clercq R."/>
            <person name="Van Montagu M."/>
            <person name="Rogers J."/>
            <person name="Cronin A."/>
            <person name="Quail M."/>
            <person name="Bray-Allen S."/>
            <person name="Clark L."/>
            <person name="Doggett J."/>
            <person name="Hall S."/>
            <person name="Kay M."/>
            <person name="Lennard N."/>
            <person name="McLay K."/>
            <person name="Mayes R."/>
            <person name="Pettett A."/>
            <person name="Rajandream M.A."/>
            <person name="Lyne M."/>
            <person name="Benes V."/>
            <person name="Rechmann S."/>
            <person name="Borkova D."/>
            <person name="Blocker H."/>
            <person name="Scharfe M."/>
            <person name="Grimm M."/>
            <person name="Lohnert T.H."/>
            <person name="Dose S."/>
            <person name="de Haan M."/>
            <person name="Maarse A."/>
            <person name="Schafer M."/>
            <person name="Muller-Auer S."/>
            <person name="Gabel C."/>
            <person name="Fuchs M."/>
            <person name="Fartmann B."/>
            <person name="Granderath K."/>
            <person name="Dauner D."/>
            <person name="Herzl A."/>
            <person name="Neumann S."/>
            <person name="Argiriou A."/>
            <person name="Vitale D."/>
            <person name="Liguori R."/>
            <person name="Piravandi E."/>
            <person name="Massenet O."/>
            <person name="Quigley F."/>
            <person name="Clabauld G."/>
            <person name="Mundlein A."/>
            <person name="Felber R."/>
            <person name="Schnabl S."/>
            <person name="Hiller R."/>
            <person name="Schmidt W."/>
            <person name="Lecharny A."/>
            <person name="Aubourg S."/>
            <person name="Chefdor F."/>
            <person name="Cooke R."/>
            <person name="Berger C."/>
            <person name="Montfort A."/>
            <person name="Casacuberta E."/>
            <person name="Gibbons T."/>
            <person name="Weber N."/>
            <person name="Vandenbol M."/>
            <person name="Bargues M."/>
            <person name="Terol J."/>
            <person name="Torres A."/>
            <person name="Perez-Perez A."/>
            <person name="Purnelle B."/>
            <person name="Bent E."/>
            <person name="Johnson S."/>
            <person name="Tacon D."/>
            <person name="Jesse T."/>
            <person name="Heijnen L."/>
            <person name="Schwarz S."/>
            <person name="Scholler P."/>
            <person name="Heber S."/>
            <person name="Francs P."/>
            <person name="Bielke C."/>
            <person name="Frishman D."/>
            <person name="Haase D."/>
            <person name="Lemcke K."/>
            <person name="Mewes H.W."/>
            <person name="Stocker S."/>
            <person name="Zaccaria P."/>
            <person name="Bevan M."/>
            <person name="Wilson R.K."/>
            <person name="de la Bastide M."/>
            <person name="Habermann K."/>
            <person name="Parnell L."/>
            <person name="Dedhia N."/>
            <person name="Gnoj L."/>
            <person name="Schutz K."/>
            <person name="Huang E."/>
            <person name="Spiegel L."/>
            <person name="Sehkon M."/>
            <person name="Murray J."/>
            <person name="Sheet P."/>
            <person name="Cordes M."/>
            <person name="Abu-Threideh J."/>
            <person name="Stoneking T."/>
            <person name="Kalicki J."/>
            <person name="Graves T."/>
            <person name="Harmon G."/>
            <person name="Edwards J."/>
            <person name="Latreille P."/>
            <person name="Courtney L."/>
            <person name="Cloud J."/>
            <person name="Abbott A."/>
            <person name="Scott K."/>
            <person name="Johnson D."/>
            <person name="Minx P."/>
            <person name="Bentley D."/>
            <person name="Fulton B."/>
            <person name="Miller N."/>
            <person name="Greco T."/>
            <person name="Kemp K."/>
            <person name="Kramer J."/>
            <person name="Fulton L."/>
            <person name="Mardis E."/>
            <person name="Dante M."/>
            <person name="Pepin K."/>
            <person name="Hillier L."/>
            <person name="Nelson J."/>
            <person name="Spieth J."/>
            <person name="Ryan E."/>
            <person name="Andrews S."/>
            <person name="Geisel C."/>
            <person name="Layman D."/>
            <person name="Du H."/>
            <person name="Ali J."/>
            <person name="Berghoff A."/>
            <person name="Jones K."/>
            <person name="Drone K."/>
            <person name="Cotton M."/>
            <person name="Joshu C."/>
            <person name="Antonoiu B."/>
            <person name="Zidanic M."/>
            <person name="Strong C."/>
            <person name="Sun H."/>
            <person name="Lamar B."/>
            <person name="Yordan C."/>
            <person name="Ma P."/>
            <person name="Zhong J."/>
            <person name="Preston R."/>
            <person name="Vil D."/>
            <person name="Shekher M."/>
            <person name="Matero A."/>
            <person name="Shah R."/>
            <person name="Swaby I.K."/>
            <person name="O'Shaughnessy A."/>
            <person name="Rodriguez M."/>
            <person name="Hoffmann J."/>
            <person name="Till S."/>
            <person name="Granat S."/>
            <person name="Shohdy N."/>
            <person name="Hasegawa A."/>
            <person name="Hameed A."/>
            <person name="Lodhi M."/>
            <person name="Johnson A."/>
            <person name="Chen E."/>
            <person name="Marra M."/>
            <person name="Martienssen R."/>
            <person name="McCombie W.R."/>
        </authorList>
    </citation>
    <scope>NUCLEOTIDE SEQUENCE [LARGE SCALE GENOMIC DNA]</scope>
    <source>
        <strain>cv. Columbia</strain>
    </source>
</reference>
<dbReference type="AlphaFoldDB" id="Q9S9X2"/>
<dbReference type="CDD" id="cd04481">
    <property type="entry name" value="RPA1_DBD_B_like"/>
    <property type="match status" value="1"/>
</dbReference>
<dbReference type="Pfam" id="PF02721">
    <property type="entry name" value="DUF223"/>
    <property type="match status" value="1"/>
</dbReference>
<dbReference type="CDD" id="cd04480">
    <property type="entry name" value="RPA1_DBD_A_like"/>
    <property type="match status" value="1"/>
</dbReference>
<dbReference type="InterPro" id="IPR012340">
    <property type="entry name" value="NA-bd_OB-fold"/>
</dbReference>
<organism evidence="2">
    <name type="scientific">Arabidopsis thaliana</name>
    <name type="common">Mouse-ear cress</name>
    <dbReference type="NCBI Taxonomy" id="3702"/>
    <lineage>
        <taxon>Eukaryota</taxon>
        <taxon>Viridiplantae</taxon>
        <taxon>Streptophyta</taxon>
        <taxon>Embryophyta</taxon>
        <taxon>Tracheophyta</taxon>
        <taxon>Spermatophyta</taxon>
        <taxon>Magnoliopsida</taxon>
        <taxon>eudicotyledons</taxon>
        <taxon>Gunneridae</taxon>
        <taxon>Pentapetalae</taxon>
        <taxon>rosids</taxon>
        <taxon>malvids</taxon>
        <taxon>Brassicales</taxon>
        <taxon>Brassicaceae</taxon>
        <taxon>Camelineae</taxon>
        <taxon>Arabidopsis</taxon>
    </lineage>
</organism>
<evidence type="ECO:0000259" key="1">
    <source>
        <dbReference type="Pfam" id="PF02721"/>
    </source>
</evidence>
<dbReference type="InterPro" id="IPR003871">
    <property type="entry name" value="RFA1B/D_OB_1st"/>
</dbReference>
<reference evidence="3" key="6">
    <citation type="submission" date="2000-03" db="EMBL/GenBank/DDBJ databases">
        <authorList>
            <person name="Wilson R."/>
            <person name="Lamar B."/>
            <person name="Stoneking T."/>
            <person name="Stumpf J."/>
            <person name="Mewes H.W."/>
            <person name="Lemcke K."/>
            <person name="Mayer K.F.X."/>
        </authorList>
    </citation>
    <scope>NUCLEOTIDE SEQUENCE</scope>
</reference>
<sequence length="242" mass="27076">MESFHPLSLLKPSITGWCIRGRVVRTFLVSLVPSSKVMGLILADEHGMTIETTVGYKMSDHYKHFINEGEWVTITSFGVVENSCSVRATTHTFKIGFSVDTVVRLTSLVPAILHNRLASFSSIIDDEIDKSVLVDLVGAIYDVGELINTRPKQNNVDDLTLTFKISDNENRVFECLATKKEALDFDHNYHRYGGGVIVAVLGWWKIDRYFDGPKNVRVCSAGPISTVFPDPDIPESNEIHEM</sequence>
<proteinExistence type="predicted"/>
<evidence type="ECO:0000313" key="2">
    <source>
        <dbReference type="EMBL" id="AAD48949.1"/>
    </source>
</evidence>
<reference evidence="2" key="3">
    <citation type="submission" date="1999-05" db="EMBL/GenBank/DDBJ databases">
        <title>The sequence of A. thaliana F28D6.</title>
        <authorList>
            <person name="Jones K."/>
            <person name="Wohldman P."/>
            <person name="Gregory S."/>
        </authorList>
    </citation>
    <scope>NUCLEOTIDE SEQUENCE</scope>
</reference>
<reference evidence="2" key="4">
    <citation type="submission" date="1999-08" db="EMBL/GenBank/DDBJ databases">
        <authorList>
            <person name="Waterston R."/>
        </authorList>
    </citation>
    <scope>NUCLEOTIDE SEQUENCE</scope>
</reference>
<gene>
    <name evidence="2" type="primary">F28D6.17</name>
    <name evidence="3" type="ordered locus">At4g07430</name>
</gene>
<name>Q9S9X2_ARATH</name>
<accession>Q9S9X2</accession>
<evidence type="ECO:0000313" key="3">
    <source>
        <dbReference type="EMBL" id="CAB81113.1"/>
    </source>
</evidence>
<dbReference type="Gene3D" id="2.40.50.140">
    <property type="entry name" value="Nucleic acid-binding proteins"/>
    <property type="match status" value="2"/>
</dbReference>
<dbReference type="PIR" id="E85072">
    <property type="entry name" value="E85072"/>
</dbReference>